<keyword evidence="2" id="KW-0808">Transferase</keyword>
<keyword evidence="3" id="KW-1185">Reference proteome</keyword>
<dbReference type="Proteomes" id="UP001589693">
    <property type="component" value="Unassembled WGS sequence"/>
</dbReference>
<dbReference type="EMBL" id="JBHLZU010000009">
    <property type="protein sequence ID" value="MFB9904472.1"/>
    <property type="molecule type" value="Genomic_DNA"/>
</dbReference>
<proteinExistence type="inferred from homology"/>
<dbReference type="GO" id="GO:0016740">
    <property type="term" value="F:transferase activity"/>
    <property type="evidence" value="ECO:0007669"/>
    <property type="project" value="UniProtKB-KW"/>
</dbReference>
<dbReference type="SUPFAM" id="SSF100950">
    <property type="entry name" value="NagB/RpiA/CoA transferase-like"/>
    <property type="match status" value="1"/>
</dbReference>
<dbReference type="InterPro" id="IPR037171">
    <property type="entry name" value="NagB/RpiA_transferase-like"/>
</dbReference>
<evidence type="ECO:0000256" key="1">
    <source>
        <dbReference type="ARBA" id="ARBA00007047"/>
    </source>
</evidence>
<dbReference type="RefSeq" id="WP_377851670.1">
    <property type="nucleotide sequence ID" value="NZ_JBHLZU010000009.1"/>
</dbReference>
<reference evidence="2 3" key="1">
    <citation type="submission" date="2024-09" db="EMBL/GenBank/DDBJ databases">
        <authorList>
            <person name="Sun Q."/>
            <person name="Mori K."/>
        </authorList>
    </citation>
    <scope>NUCLEOTIDE SEQUENCE [LARGE SCALE GENOMIC DNA]</scope>
    <source>
        <strain evidence="2 3">TBRC 7907</strain>
    </source>
</reference>
<sequence length="284" mass="31164">MEGLSGVKGLRLAEAVAELVHDGDSVALEGFTHLIPTAAAHEIIRQRRRDLTLIRMTPDLIYDQLIGMGCARKLVFSWGGNPGVGSLHRFRDAVEHGHPHPLEIEEHSHAGMANRYVAGAARLPFAVLRGYVGTDLPSVTPTISTVRCPFTGEELAAVPALNPDVAIVHAQQADRRGNVAFWGITGVQKEVVLAASRSLVTVEEIVDEIQPHHGQVVLPSIAVDAVVQVERGSYPSYAHGYYDRDNAFYREWDVISRDRDAFAAWMRDHVLDVEDHAAHLRSLG</sequence>
<name>A0ABV5ZUA6_9PSEU</name>
<accession>A0ABV5ZUA6</accession>
<dbReference type="InterPro" id="IPR004165">
    <property type="entry name" value="CoA_trans_fam_I"/>
</dbReference>
<dbReference type="Gene3D" id="3.40.1080.10">
    <property type="entry name" value="Glutaconate Coenzyme A-transferase"/>
    <property type="match status" value="1"/>
</dbReference>
<dbReference type="SMART" id="SM00882">
    <property type="entry name" value="CoA_trans"/>
    <property type="match status" value="1"/>
</dbReference>
<comment type="caution">
    <text evidence="2">The sequence shown here is derived from an EMBL/GenBank/DDBJ whole genome shotgun (WGS) entry which is preliminary data.</text>
</comment>
<protein>
    <submittedName>
        <fullName evidence="2">CoA transferase subunit A</fullName>
    </submittedName>
</protein>
<evidence type="ECO:0000313" key="2">
    <source>
        <dbReference type="EMBL" id="MFB9904472.1"/>
    </source>
</evidence>
<gene>
    <name evidence="2" type="ORF">ACFFQA_11075</name>
</gene>
<comment type="similarity">
    <text evidence="1">Belongs to the 3-oxoacid CoA-transferase subunit B family.</text>
</comment>
<organism evidence="2 3">
    <name type="scientific">Allokutzneria oryzae</name>
    <dbReference type="NCBI Taxonomy" id="1378989"/>
    <lineage>
        <taxon>Bacteria</taxon>
        <taxon>Bacillati</taxon>
        <taxon>Actinomycetota</taxon>
        <taxon>Actinomycetes</taxon>
        <taxon>Pseudonocardiales</taxon>
        <taxon>Pseudonocardiaceae</taxon>
        <taxon>Allokutzneria</taxon>
    </lineage>
</organism>
<dbReference type="PANTHER" id="PTHR43293:SF3">
    <property type="entry name" value="CHOLESTEROL RING-CLEAVING HYDROLASE IPDB SUBUNIT"/>
    <property type="match status" value="1"/>
</dbReference>
<dbReference type="Pfam" id="PF01144">
    <property type="entry name" value="CoA_trans"/>
    <property type="match status" value="1"/>
</dbReference>
<dbReference type="Gene3D" id="3.30.30.40">
    <property type="match status" value="1"/>
</dbReference>
<evidence type="ECO:0000313" key="3">
    <source>
        <dbReference type="Proteomes" id="UP001589693"/>
    </source>
</evidence>
<dbReference type="PANTHER" id="PTHR43293">
    <property type="entry name" value="ACETATE COA-TRANSFERASE YDIF"/>
    <property type="match status" value="1"/>
</dbReference>